<dbReference type="GO" id="GO:0000978">
    <property type="term" value="F:RNA polymerase II cis-regulatory region sequence-specific DNA binding"/>
    <property type="evidence" value="ECO:0007669"/>
    <property type="project" value="TreeGrafter"/>
</dbReference>
<dbReference type="STRING" id="86630.A0A367JNB2"/>
<organism evidence="11 12">
    <name type="scientific">Rhizopus azygosporus</name>
    <name type="common">Rhizopus microsporus var. azygosporus</name>
    <dbReference type="NCBI Taxonomy" id="86630"/>
    <lineage>
        <taxon>Eukaryota</taxon>
        <taxon>Fungi</taxon>
        <taxon>Fungi incertae sedis</taxon>
        <taxon>Mucoromycota</taxon>
        <taxon>Mucoromycotina</taxon>
        <taxon>Mucoromycetes</taxon>
        <taxon>Mucorales</taxon>
        <taxon>Mucorineae</taxon>
        <taxon>Rhizopodaceae</taxon>
        <taxon>Rhizopus</taxon>
    </lineage>
</organism>
<evidence type="ECO:0000256" key="9">
    <source>
        <dbReference type="PROSITE-ProRule" id="PRU00042"/>
    </source>
</evidence>
<evidence type="ECO:0000256" key="3">
    <source>
        <dbReference type="ARBA" id="ARBA00022737"/>
    </source>
</evidence>
<keyword evidence="3" id="KW-0677">Repeat</keyword>
<dbReference type="PROSITE" id="PS50157">
    <property type="entry name" value="ZINC_FINGER_C2H2_2"/>
    <property type="match status" value="2"/>
</dbReference>
<dbReference type="Pfam" id="PF00096">
    <property type="entry name" value="zf-C2H2"/>
    <property type="match status" value="2"/>
</dbReference>
<dbReference type="Proteomes" id="UP000252139">
    <property type="component" value="Unassembled WGS sequence"/>
</dbReference>
<evidence type="ECO:0000256" key="6">
    <source>
        <dbReference type="ARBA" id="ARBA00023015"/>
    </source>
</evidence>
<evidence type="ECO:0000259" key="10">
    <source>
        <dbReference type="PROSITE" id="PS50157"/>
    </source>
</evidence>
<keyword evidence="12" id="KW-1185">Reference proteome</keyword>
<reference evidence="11 12" key="1">
    <citation type="journal article" date="2018" name="G3 (Bethesda)">
        <title>Phylogenetic and Phylogenomic Definition of Rhizopus Species.</title>
        <authorList>
            <person name="Gryganskyi A.P."/>
            <person name="Golan J."/>
            <person name="Dolatabadi S."/>
            <person name="Mondo S."/>
            <person name="Robb S."/>
            <person name="Idnurm A."/>
            <person name="Muszewska A."/>
            <person name="Steczkiewicz K."/>
            <person name="Masonjones S."/>
            <person name="Liao H.L."/>
            <person name="Gajdeczka M.T."/>
            <person name="Anike F."/>
            <person name="Vuek A."/>
            <person name="Anishchenko I.M."/>
            <person name="Voigt K."/>
            <person name="de Hoog G.S."/>
            <person name="Smith M.E."/>
            <person name="Heitman J."/>
            <person name="Vilgalys R."/>
            <person name="Stajich J.E."/>
        </authorList>
    </citation>
    <scope>NUCLEOTIDE SEQUENCE [LARGE SCALE GENOMIC DNA]</scope>
    <source>
        <strain evidence="11 12">CBS 357.93</strain>
    </source>
</reference>
<keyword evidence="8" id="KW-0539">Nucleus</keyword>
<dbReference type="InterPro" id="IPR036236">
    <property type="entry name" value="Znf_C2H2_sf"/>
</dbReference>
<dbReference type="GO" id="GO:0008270">
    <property type="term" value="F:zinc ion binding"/>
    <property type="evidence" value="ECO:0007669"/>
    <property type="project" value="UniProtKB-KW"/>
</dbReference>
<evidence type="ECO:0000256" key="5">
    <source>
        <dbReference type="ARBA" id="ARBA00022833"/>
    </source>
</evidence>
<evidence type="ECO:0000256" key="1">
    <source>
        <dbReference type="ARBA" id="ARBA00004123"/>
    </source>
</evidence>
<dbReference type="GO" id="GO:0005737">
    <property type="term" value="C:cytoplasm"/>
    <property type="evidence" value="ECO:0007669"/>
    <property type="project" value="TreeGrafter"/>
</dbReference>
<proteinExistence type="predicted"/>
<evidence type="ECO:0000256" key="2">
    <source>
        <dbReference type="ARBA" id="ARBA00022723"/>
    </source>
</evidence>
<evidence type="ECO:0000313" key="12">
    <source>
        <dbReference type="Proteomes" id="UP000252139"/>
    </source>
</evidence>
<dbReference type="EMBL" id="PJQL01000972">
    <property type="protein sequence ID" value="RCH91417.1"/>
    <property type="molecule type" value="Genomic_DNA"/>
</dbReference>
<dbReference type="InterPro" id="IPR051007">
    <property type="entry name" value="creA/MIG_C2H2-ZnF"/>
</dbReference>
<dbReference type="InterPro" id="IPR013087">
    <property type="entry name" value="Znf_C2H2_type"/>
</dbReference>
<keyword evidence="5" id="KW-0862">Zinc</keyword>
<evidence type="ECO:0000256" key="8">
    <source>
        <dbReference type="ARBA" id="ARBA00023242"/>
    </source>
</evidence>
<comment type="subcellular location">
    <subcellularLocation>
        <location evidence="1">Nucleus</location>
    </subcellularLocation>
</comment>
<sequence length="177" mass="20615">MHTNKPSRHHQCAICPKSFYRLEHLNRHIRTHTGEKPHPCTYLGCSKRFSRSDELSRHIRTHMYPKNKKKKEKYYESRPPLFLPTPTPINSPPLSPSKHILPSLDLDIQLSTERTSVLLATPNSSPQLPSRILTRFTHESKTYTNGNNHNRSLLDLIERPPWDRNLPPIFSPESVEK</sequence>
<feature type="domain" description="C2H2-type" evidence="10">
    <location>
        <begin position="38"/>
        <end position="67"/>
    </location>
</feature>
<accession>A0A367JNB2</accession>
<gene>
    <name evidence="11" type="primary">MIG1</name>
    <name evidence="11" type="ORF">CU097_006418</name>
</gene>
<keyword evidence="7" id="KW-0804">Transcription</keyword>
<keyword evidence="2" id="KW-0479">Metal-binding</keyword>
<evidence type="ECO:0000256" key="7">
    <source>
        <dbReference type="ARBA" id="ARBA00023163"/>
    </source>
</evidence>
<dbReference type="OrthoDB" id="654211at2759"/>
<keyword evidence="4 9" id="KW-0863">Zinc-finger</keyword>
<dbReference type="PANTHER" id="PTHR47428">
    <property type="entry name" value="REGULATORY PROTEIN MIG1-RELATED"/>
    <property type="match status" value="1"/>
</dbReference>
<dbReference type="PROSITE" id="PS00028">
    <property type="entry name" value="ZINC_FINGER_C2H2_1"/>
    <property type="match status" value="2"/>
</dbReference>
<keyword evidence="6" id="KW-0805">Transcription regulation</keyword>
<evidence type="ECO:0000256" key="4">
    <source>
        <dbReference type="ARBA" id="ARBA00022771"/>
    </source>
</evidence>
<name>A0A367JNB2_RHIAZ</name>
<dbReference type="SUPFAM" id="SSF57667">
    <property type="entry name" value="beta-beta-alpha zinc fingers"/>
    <property type="match status" value="1"/>
</dbReference>
<dbReference type="FunFam" id="3.30.160.60:FF:000145">
    <property type="entry name" value="Zinc finger protein 574"/>
    <property type="match status" value="1"/>
</dbReference>
<dbReference type="Gene3D" id="3.30.160.60">
    <property type="entry name" value="Classic Zinc Finger"/>
    <property type="match status" value="2"/>
</dbReference>
<comment type="caution">
    <text evidence="11">The sequence shown here is derived from an EMBL/GenBank/DDBJ whole genome shotgun (WGS) entry which is preliminary data.</text>
</comment>
<feature type="domain" description="C2H2-type" evidence="10">
    <location>
        <begin position="10"/>
        <end position="37"/>
    </location>
</feature>
<dbReference type="SMART" id="SM00355">
    <property type="entry name" value="ZnF_C2H2"/>
    <property type="match status" value="2"/>
</dbReference>
<dbReference type="GO" id="GO:0005634">
    <property type="term" value="C:nucleus"/>
    <property type="evidence" value="ECO:0007669"/>
    <property type="project" value="UniProtKB-SubCell"/>
</dbReference>
<dbReference type="FunFam" id="3.30.160.60:FF:000018">
    <property type="entry name" value="Krueppel-like factor 15"/>
    <property type="match status" value="1"/>
</dbReference>
<evidence type="ECO:0000313" key="11">
    <source>
        <dbReference type="EMBL" id="RCH91417.1"/>
    </source>
</evidence>
<dbReference type="AlphaFoldDB" id="A0A367JNB2"/>
<dbReference type="GO" id="GO:0000433">
    <property type="term" value="P:carbon catabolite repression of transcription from RNA polymerase II promoter by glucose"/>
    <property type="evidence" value="ECO:0007669"/>
    <property type="project" value="TreeGrafter"/>
</dbReference>
<dbReference type="PANTHER" id="PTHR47428:SF1">
    <property type="entry name" value="REGULATORY PROTEIN MIG1-RELATED"/>
    <property type="match status" value="1"/>
</dbReference>
<protein>
    <submittedName>
        <fullName evidence="11">Glucose repression transcription factor</fullName>
    </submittedName>
</protein>